<dbReference type="OrthoDB" id="1745575at2759"/>
<reference evidence="2" key="1">
    <citation type="submission" date="2018-05" db="EMBL/GenBank/DDBJ databases">
        <title>Draft genome of Mucuna pruriens seed.</title>
        <authorList>
            <person name="Nnadi N.E."/>
            <person name="Vos R."/>
            <person name="Hasami M.H."/>
            <person name="Devisetty U.K."/>
            <person name="Aguiy J.C."/>
        </authorList>
    </citation>
    <scope>NUCLEOTIDE SEQUENCE [LARGE SCALE GENOMIC DNA]</scope>
    <source>
        <strain evidence="2">JCA_2017</strain>
    </source>
</reference>
<dbReference type="Proteomes" id="UP000257109">
    <property type="component" value="Unassembled WGS sequence"/>
</dbReference>
<accession>A0A371FXV6</accession>
<feature type="region of interest" description="Disordered" evidence="1">
    <location>
        <begin position="56"/>
        <end position="85"/>
    </location>
</feature>
<evidence type="ECO:0000313" key="2">
    <source>
        <dbReference type="EMBL" id="RDX83157.1"/>
    </source>
</evidence>
<organism evidence="2 3">
    <name type="scientific">Mucuna pruriens</name>
    <name type="common">Velvet bean</name>
    <name type="synonym">Dolichos pruriens</name>
    <dbReference type="NCBI Taxonomy" id="157652"/>
    <lineage>
        <taxon>Eukaryota</taxon>
        <taxon>Viridiplantae</taxon>
        <taxon>Streptophyta</taxon>
        <taxon>Embryophyta</taxon>
        <taxon>Tracheophyta</taxon>
        <taxon>Spermatophyta</taxon>
        <taxon>Magnoliopsida</taxon>
        <taxon>eudicotyledons</taxon>
        <taxon>Gunneridae</taxon>
        <taxon>Pentapetalae</taxon>
        <taxon>rosids</taxon>
        <taxon>fabids</taxon>
        <taxon>Fabales</taxon>
        <taxon>Fabaceae</taxon>
        <taxon>Papilionoideae</taxon>
        <taxon>50 kb inversion clade</taxon>
        <taxon>NPAAA clade</taxon>
        <taxon>indigoferoid/millettioid clade</taxon>
        <taxon>Phaseoleae</taxon>
        <taxon>Mucuna</taxon>
    </lineage>
</organism>
<sequence length="204" mass="23066">MYISKGNDRLSCKLFPRDPASKLFRLPVAANKTKRLQVADLFDIRQDKGESLKSYLARTSEGGTRRPQSAQRRLERQVETSHPEKPVMMLNARREEGREIDHHREGTPDTGVSTIFGGRASVARMDGSRKRKACNILAVQGKANITPTLVITFSKRDMSYEPPRQDEPMVISVVMTEYKVEKVLINQGSSANILYWSTCKRLGL</sequence>
<evidence type="ECO:0008006" key="4">
    <source>
        <dbReference type="Google" id="ProtNLM"/>
    </source>
</evidence>
<name>A0A371FXV6_MUCPR</name>
<gene>
    <name evidence="2" type="ORF">CR513_35953</name>
</gene>
<dbReference type="AlphaFoldDB" id="A0A371FXV6"/>
<comment type="caution">
    <text evidence="2">The sequence shown here is derived from an EMBL/GenBank/DDBJ whole genome shotgun (WGS) entry which is preliminary data.</text>
</comment>
<feature type="compositionally biased region" description="Basic and acidic residues" evidence="1">
    <location>
        <begin position="72"/>
        <end position="85"/>
    </location>
</feature>
<proteinExistence type="predicted"/>
<feature type="non-terminal residue" evidence="2">
    <location>
        <position position="1"/>
    </location>
</feature>
<dbReference type="EMBL" id="QJKJ01007442">
    <property type="protein sequence ID" value="RDX83157.1"/>
    <property type="molecule type" value="Genomic_DNA"/>
</dbReference>
<evidence type="ECO:0000256" key="1">
    <source>
        <dbReference type="SAM" id="MobiDB-lite"/>
    </source>
</evidence>
<keyword evidence="3" id="KW-1185">Reference proteome</keyword>
<protein>
    <recommendedName>
        <fullName evidence="4">Retrotransposon gag domain-containing protein</fullName>
    </recommendedName>
</protein>
<evidence type="ECO:0000313" key="3">
    <source>
        <dbReference type="Proteomes" id="UP000257109"/>
    </source>
</evidence>